<protein>
    <submittedName>
        <fullName evidence="1">Uncharacterized protein</fullName>
    </submittedName>
</protein>
<comment type="caution">
    <text evidence="1">The sequence shown here is derived from an EMBL/GenBank/DDBJ whole genome shotgun (WGS) entry which is preliminary data.</text>
</comment>
<gene>
    <name evidence="1" type="ORF">I7730_00785</name>
</gene>
<dbReference type="AlphaFoldDB" id="A0A8H9MZ67"/>
<sequence length="96" mass="11028">MQRTFIYLPKGIKVPGVPAPRCEDLKLPAEVVNLKRVWTIYAFCSPDFPPPRSFKPKHLDGAFLEDQLHDWIVGGGYLRYRSRTSDGGCWLLLEHD</sequence>
<reference evidence="1" key="2">
    <citation type="submission" date="2019-01" db="EMBL/GenBank/DDBJ databases">
        <authorList>
            <consortium name="NCBI Pathogen Detection Project"/>
        </authorList>
    </citation>
    <scope>NUCLEOTIDE SEQUENCE</scope>
    <source>
        <strain evidence="1">BCW_3452</strain>
    </source>
</reference>
<dbReference type="EMBL" id="DACRBY010000001">
    <property type="protein sequence ID" value="HAS8538335.1"/>
    <property type="molecule type" value="Genomic_DNA"/>
</dbReference>
<accession>A0A8H9MZ67</accession>
<name>A0A8H9MZ67_VIBVL</name>
<evidence type="ECO:0000313" key="1">
    <source>
        <dbReference type="EMBL" id="HAS8538335.1"/>
    </source>
</evidence>
<proteinExistence type="predicted"/>
<reference evidence="1" key="1">
    <citation type="journal article" date="2018" name="Genome Biol.">
        <title>SKESA: strategic k-mer extension for scrupulous assemblies.</title>
        <authorList>
            <person name="Souvorov A."/>
            <person name="Agarwala R."/>
            <person name="Lipman D.J."/>
        </authorList>
    </citation>
    <scope>NUCLEOTIDE SEQUENCE</scope>
    <source>
        <strain evidence="1">BCW_3452</strain>
    </source>
</reference>
<organism evidence="1">
    <name type="scientific">Vibrio vulnificus</name>
    <dbReference type="NCBI Taxonomy" id="672"/>
    <lineage>
        <taxon>Bacteria</taxon>
        <taxon>Pseudomonadati</taxon>
        <taxon>Pseudomonadota</taxon>
        <taxon>Gammaproteobacteria</taxon>
        <taxon>Vibrionales</taxon>
        <taxon>Vibrionaceae</taxon>
        <taxon>Vibrio</taxon>
    </lineage>
</organism>
<dbReference type="Proteomes" id="UP000863257">
    <property type="component" value="Unassembled WGS sequence"/>
</dbReference>